<name>A0A413VPU7_9BACE</name>
<dbReference type="RefSeq" id="WP_122201517.1">
    <property type="nucleotide sequence ID" value="NZ_CABJFV010000006.1"/>
</dbReference>
<dbReference type="EMBL" id="QSGO01000006">
    <property type="protein sequence ID" value="RHB35569.1"/>
    <property type="molecule type" value="Genomic_DNA"/>
</dbReference>
<dbReference type="InterPro" id="IPR026906">
    <property type="entry name" value="LRR_5"/>
</dbReference>
<evidence type="ECO:0000313" key="2">
    <source>
        <dbReference type="Proteomes" id="UP000284379"/>
    </source>
</evidence>
<dbReference type="Pfam" id="PF13306">
    <property type="entry name" value="LRR_5"/>
    <property type="match status" value="2"/>
</dbReference>
<dbReference type="InterPro" id="IPR032675">
    <property type="entry name" value="LRR_dom_sf"/>
</dbReference>
<proteinExistence type="predicted"/>
<organism evidence="1 2">
    <name type="scientific">Bacteroides nordii</name>
    <dbReference type="NCBI Taxonomy" id="291645"/>
    <lineage>
        <taxon>Bacteria</taxon>
        <taxon>Pseudomonadati</taxon>
        <taxon>Bacteroidota</taxon>
        <taxon>Bacteroidia</taxon>
        <taxon>Bacteroidales</taxon>
        <taxon>Bacteroidaceae</taxon>
        <taxon>Bacteroides</taxon>
    </lineage>
</organism>
<evidence type="ECO:0000313" key="1">
    <source>
        <dbReference type="EMBL" id="RHB35569.1"/>
    </source>
</evidence>
<accession>A0A413VPU7</accession>
<dbReference type="Gene3D" id="3.80.10.10">
    <property type="entry name" value="Ribonuclease Inhibitor"/>
    <property type="match status" value="1"/>
</dbReference>
<dbReference type="Proteomes" id="UP000284379">
    <property type="component" value="Unassembled WGS sequence"/>
</dbReference>
<evidence type="ECO:0008006" key="3">
    <source>
        <dbReference type="Google" id="ProtNLM"/>
    </source>
</evidence>
<protein>
    <recommendedName>
        <fullName evidence="3">Leucine-rich repeat domain-containing protein</fullName>
    </recommendedName>
</protein>
<reference evidence="1 2" key="1">
    <citation type="submission" date="2018-08" db="EMBL/GenBank/DDBJ databases">
        <title>A genome reference for cultivated species of the human gut microbiota.</title>
        <authorList>
            <person name="Zou Y."/>
            <person name="Xue W."/>
            <person name="Luo G."/>
        </authorList>
    </citation>
    <scope>NUCLEOTIDE SEQUENCE [LARGE SCALE GENOMIC DNA]</scope>
    <source>
        <strain evidence="1 2">AM40-30BH</strain>
    </source>
</reference>
<sequence>MNRILQFSIFIFWGTLLYAQDVVLDGVTFSADGKTLIKYQESKVDKEYVVPEGTEIIDVKAFNQSEFLCHVILPSTLKEIRDNAFFYCSSLVFVTWSNFPLLIGRDIFYESPIREFYVSDGANCVVVNNVLFSMDQKRLLRYPPKRKKSQEESQNTTYFTEYVIPEGTEIINRLAFERAFLHEVTLPSTLKMVEEGAFWVKARIPVGRNNQETNRNNDFDWDLEYRNMDLVVCNAIVPPVLIGNPFANPYWTRLHVPEESFDAYCYAPGWTKFRDINNKPNPSSVNEISLSGLRTFLDGDDLNIMGTRKISEVRLYALNGILLLDKSINDNSCNFKINNLLHGLLLLEVVYEDGTREKIKLHK</sequence>
<comment type="caution">
    <text evidence="1">The sequence shown here is derived from an EMBL/GenBank/DDBJ whole genome shotgun (WGS) entry which is preliminary data.</text>
</comment>
<dbReference type="AlphaFoldDB" id="A0A413VPU7"/>
<gene>
    <name evidence="1" type="ORF">DW888_10500</name>
</gene>